<dbReference type="GeneID" id="28741876"/>
<evidence type="ECO:0000313" key="2">
    <source>
        <dbReference type="EMBL" id="KPI42313.1"/>
    </source>
</evidence>
<organism evidence="2 3">
    <name type="scientific">Cyphellophora attinorum</name>
    <dbReference type="NCBI Taxonomy" id="1664694"/>
    <lineage>
        <taxon>Eukaryota</taxon>
        <taxon>Fungi</taxon>
        <taxon>Dikarya</taxon>
        <taxon>Ascomycota</taxon>
        <taxon>Pezizomycotina</taxon>
        <taxon>Eurotiomycetes</taxon>
        <taxon>Chaetothyriomycetidae</taxon>
        <taxon>Chaetothyriales</taxon>
        <taxon>Cyphellophoraceae</taxon>
        <taxon>Cyphellophora</taxon>
    </lineage>
</organism>
<gene>
    <name evidence="2" type="ORF">AB675_9461</name>
</gene>
<reference evidence="2 3" key="1">
    <citation type="submission" date="2015-06" db="EMBL/GenBank/DDBJ databases">
        <title>Draft genome of the ant-associated black yeast Phialophora attae CBS 131958.</title>
        <authorList>
            <person name="Moreno L.F."/>
            <person name="Stielow B.J."/>
            <person name="de Hoog S."/>
            <person name="Vicente V.A."/>
            <person name="Weiss V.A."/>
            <person name="de Vries M."/>
            <person name="Cruz L.M."/>
            <person name="Souza E.M."/>
        </authorList>
    </citation>
    <scope>NUCLEOTIDE SEQUENCE [LARGE SCALE GENOMIC DNA]</scope>
    <source>
        <strain evidence="2 3">CBS 131958</strain>
    </source>
</reference>
<dbReference type="Proteomes" id="UP000038010">
    <property type="component" value="Unassembled WGS sequence"/>
</dbReference>
<keyword evidence="3" id="KW-1185">Reference proteome</keyword>
<dbReference type="VEuPathDB" id="FungiDB:AB675_9461"/>
<dbReference type="SUPFAM" id="SSF54427">
    <property type="entry name" value="NTF2-like"/>
    <property type="match status" value="1"/>
</dbReference>
<dbReference type="AlphaFoldDB" id="A0A0N1H7B3"/>
<feature type="domain" description="SnoaL-like" evidence="1">
    <location>
        <begin position="48"/>
        <end position="181"/>
    </location>
</feature>
<accession>A0A0N1H7B3</accession>
<dbReference type="EMBL" id="LFJN01000007">
    <property type="protein sequence ID" value="KPI42313.1"/>
    <property type="molecule type" value="Genomic_DNA"/>
</dbReference>
<evidence type="ECO:0000313" key="3">
    <source>
        <dbReference type="Proteomes" id="UP000038010"/>
    </source>
</evidence>
<comment type="caution">
    <text evidence="2">The sequence shown here is derived from an EMBL/GenBank/DDBJ whole genome shotgun (WGS) entry which is preliminary data.</text>
</comment>
<proteinExistence type="predicted"/>
<dbReference type="InterPro" id="IPR032710">
    <property type="entry name" value="NTF2-like_dom_sf"/>
</dbReference>
<name>A0A0N1H7B3_9EURO</name>
<sequence length="226" mass="25473">MSTKASSPAMVPVDHPLCYTSNPRSSDWTGLRTKDGKPQKADSAALLQRMLDRQDIVNLLNDYAYVLDKVMVDHAASEEWANTMTEDAVVTFPFGVFKGRESMAQMCLDAETRFERMIHMSSNMTIVFESDTVAHARSALFAVCGIDPSDIGNNFAEGGYYYWTFRKEKTEGGDEAWKISYLFLDVLWEQGNSKGLNEELYPVAAEEKQQSRVEERELPVTQDLAV</sequence>
<dbReference type="Gene3D" id="3.10.450.50">
    <property type="match status" value="1"/>
</dbReference>
<dbReference type="InterPro" id="IPR037401">
    <property type="entry name" value="SnoaL-like"/>
</dbReference>
<evidence type="ECO:0000259" key="1">
    <source>
        <dbReference type="Pfam" id="PF13577"/>
    </source>
</evidence>
<dbReference type="Pfam" id="PF13577">
    <property type="entry name" value="SnoaL_4"/>
    <property type="match status" value="1"/>
</dbReference>
<dbReference type="OrthoDB" id="4157131at2759"/>
<protein>
    <recommendedName>
        <fullName evidence="1">SnoaL-like domain-containing protein</fullName>
    </recommendedName>
</protein>
<dbReference type="RefSeq" id="XP_018002276.1">
    <property type="nucleotide sequence ID" value="XM_018149996.1"/>
</dbReference>